<evidence type="ECO:0000313" key="7">
    <source>
        <dbReference type="EMBL" id="ACL11806.1"/>
    </source>
</evidence>
<keyword evidence="3" id="KW-0479">Metal-binding</keyword>
<evidence type="ECO:0000256" key="3">
    <source>
        <dbReference type="ARBA" id="ARBA00022723"/>
    </source>
</evidence>
<dbReference type="EMBL" id="EU851876">
    <property type="protein sequence ID" value="ACL11806.1"/>
    <property type="molecule type" value="Genomic_DNA"/>
</dbReference>
<evidence type="ECO:0000256" key="4">
    <source>
        <dbReference type="ARBA" id="ARBA00022801"/>
    </source>
</evidence>
<dbReference type="InterPro" id="IPR036866">
    <property type="entry name" value="RibonucZ/Hydroxyglut_hydro"/>
</dbReference>
<dbReference type="Pfam" id="PF00753">
    <property type="entry name" value="Lactamase_B"/>
    <property type="match status" value="1"/>
</dbReference>
<evidence type="ECO:0000259" key="6">
    <source>
        <dbReference type="SMART" id="SM00849"/>
    </source>
</evidence>
<accession>B8R4H6</accession>
<evidence type="ECO:0000256" key="5">
    <source>
        <dbReference type="ARBA" id="ARBA00022833"/>
    </source>
</evidence>
<organism evidence="7">
    <name type="scientific">Mycolicibacterium brisbanense</name>
    <dbReference type="NCBI Taxonomy" id="146020"/>
    <lineage>
        <taxon>Bacteria</taxon>
        <taxon>Bacillati</taxon>
        <taxon>Actinomycetota</taxon>
        <taxon>Actinomycetes</taxon>
        <taxon>Mycobacteriales</taxon>
        <taxon>Mycobacteriaceae</taxon>
        <taxon>Mycolicibacterium</taxon>
    </lineage>
</organism>
<dbReference type="AlphaFoldDB" id="B8R4H6"/>
<comment type="cofactor">
    <cofactor evidence="1">
        <name>Zn(2+)</name>
        <dbReference type="ChEBI" id="CHEBI:29105"/>
    </cofactor>
</comment>
<dbReference type="GO" id="GO:0016787">
    <property type="term" value="F:hydrolase activity"/>
    <property type="evidence" value="ECO:0007669"/>
    <property type="project" value="UniProtKB-KW"/>
</dbReference>
<name>B8R4H6_9MYCO</name>
<keyword evidence="5" id="KW-0862">Zinc</keyword>
<reference evidence="7" key="1">
    <citation type="journal article" date="2009" name="Biochem. J.">
        <title>Characterization of the phenylurea hydrolases A and B: founding members of a novel amidohydrolase subgroup.</title>
        <authorList>
            <person name="Khurana J.L."/>
            <person name="Jackson C.J."/>
            <person name="Scott C."/>
            <person name="Pandey G."/>
            <person name="Horne I."/>
            <person name="Russell R.J."/>
            <person name="Herlt A."/>
            <person name="Easton C.J."/>
            <person name="Oakeshott J.G."/>
        </authorList>
    </citation>
    <scope>NUCLEOTIDE SEQUENCE</scope>
    <source>
        <strain evidence="7">JK1</strain>
    </source>
</reference>
<dbReference type="InterPro" id="IPR001279">
    <property type="entry name" value="Metallo-B-lactamas"/>
</dbReference>
<protein>
    <recommendedName>
        <fullName evidence="6">Metallo-beta-lactamase domain-containing protein</fullName>
    </recommendedName>
</protein>
<sequence>MQTFSTSGYSIWVLEYAQINSYADGGLIYGAHGAASRRMPYGYVFLRGHGHNIMVDVGFNYRDYGKVLADRYGASDWHSPETVLAQIGVRPCEVDTVLVTHAHFDHFGNTAAFPNATFYMQERELTKWVWGLSLPATHGFITAAIDPDNILRGLELATSGRLRLVTGDVTDVLPGVTLRAAHDTHTYGSMYVEVQAGPTDDERFILAGDNVYVYDNLGGLDGEKPYAPVGLGVDSHRGVLVIEEMMHLVGHRRRNVIPVHEYRLSDVFPSRTGSLGMNVIEIHLRAGDDSQVG</sequence>
<evidence type="ECO:0000256" key="1">
    <source>
        <dbReference type="ARBA" id="ARBA00001947"/>
    </source>
</evidence>
<keyword evidence="4" id="KW-0378">Hydrolase</keyword>
<evidence type="ECO:0000256" key="2">
    <source>
        <dbReference type="ARBA" id="ARBA00007749"/>
    </source>
</evidence>
<dbReference type="CDD" id="cd07729">
    <property type="entry name" value="AHL_lactonase_MBL-fold"/>
    <property type="match status" value="1"/>
</dbReference>
<dbReference type="SMART" id="SM00849">
    <property type="entry name" value="Lactamase_B"/>
    <property type="match status" value="1"/>
</dbReference>
<dbReference type="InterPro" id="IPR051013">
    <property type="entry name" value="MBL_superfamily_lactonases"/>
</dbReference>
<comment type="similarity">
    <text evidence="2">Belongs to the metallo-beta-lactamase superfamily.</text>
</comment>
<dbReference type="PANTHER" id="PTHR42978:SF7">
    <property type="entry name" value="METALLO-HYDROLASE RV2300C-RELATED"/>
    <property type="match status" value="1"/>
</dbReference>
<feature type="domain" description="Metallo-beta-lactamase" evidence="6">
    <location>
        <begin position="40"/>
        <end position="251"/>
    </location>
</feature>
<dbReference type="SUPFAM" id="SSF56281">
    <property type="entry name" value="Metallo-hydrolase/oxidoreductase"/>
    <property type="match status" value="1"/>
</dbReference>
<dbReference type="PANTHER" id="PTHR42978">
    <property type="entry name" value="QUORUM-QUENCHING LACTONASE YTNP-RELATED-RELATED"/>
    <property type="match status" value="1"/>
</dbReference>
<dbReference type="Gene3D" id="3.60.15.10">
    <property type="entry name" value="Ribonuclease Z/Hydroxyacylglutathione hydrolase-like"/>
    <property type="match status" value="1"/>
</dbReference>
<dbReference type="GO" id="GO:0046872">
    <property type="term" value="F:metal ion binding"/>
    <property type="evidence" value="ECO:0007669"/>
    <property type="project" value="UniProtKB-KW"/>
</dbReference>
<proteinExistence type="inferred from homology"/>